<evidence type="ECO:0000313" key="2">
    <source>
        <dbReference type="Proteomes" id="UP000000440"/>
    </source>
</evidence>
<dbReference type="KEGG" id="tel:tlr2460"/>
<keyword evidence="2" id="KW-1185">Reference proteome</keyword>
<dbReference type="eggNOG" id="ENOG50331MY">
    <property type="taxonomic scope" value="Bacteria"/>
</dbReference>
<dbReference type="AlphaFoldDB" id="Q8DG64"/>
<protein>
    <submittedName>
        <fullName evidence="1">Tlr2460 protein</fullName>
    </submittedName>
</protein>
<sequence>MMITATLLALSAGVHSPAIQLPAIVAQRAQPTGITFYADRGEGLFRIHGRRRQKVTFMSIVIDPQKVADINMQLADGHSIGFSGNVIQQDAYNLRIRLTSSGMADAHGTLNIRYGPQQSILNLAGKGQLDGQPFVLTFRRK</sequence>
<dbReference type="EnsemblBacteria" id="BAC10011">
    <property type="protein sequence ID" value="BAC10011"/>
    <property type="gene ID" value="BAC10011"/>
</dbReference>
<accession>Q8DG64</accession>
<proteinExistence type="predicted"/>
<dbReference type="EMBL" id="BA000039">
    <property type="protein sequence ID" value="BAC10011.1"/>
    <property type="molecule type" value="Genomic_DNA"/>
</dbReference>
<organism evidence="1 2">
    <name type="scientific">Thermosynechococcus vestitus (strain NIES-2133 / IAM M-273 / BP-1)</name>
    <dbReference type="NCBI Taxonomy" id="197221"/>
    <lineage>
        <taxon>Bacteria</taxon>
        <taxon>Bacillati</taxon>
        <taxon>Cyanobacteriota</taxon>
        <taxon>Cyanophyceae</taxon>
        <taxon>Acaryochloridales</taxon>
        <taxon>Thermosynechococcaceae</taxon>
        <taxon>Thermosynechococcus</taxon>
    </lineage>
</organism>
<dbReference type="STRING" id="197221.gene:10749080"/>
<dbReference type="Proteomes" id="UP000000440">
    <property type="component" value="Chromosome"/>
</dbReference>
<reference evidence="1 2" key="1">
    <citation type="journal article" date="2002" name="DNA Res.">
        <title>Complete genome structure of the thermophilic cyanobacterium Thermosynechococcus elongatus BP-1.</title>
        <authorList>
            <person name="Nakamura Y."/>
            <person name="Kaneko T."/>
            <person name="Sato S."/>
            <person name="Ikeuchi M."/>
            <person name="Katoh H."/>
            <person name="Sasamoto S."/>
            <person name="Watanabe A."/>
            <person name="Iriguchi M."/>
            <person name="Kawashima K."/>
            <person name="Kimura T."/>
            <person name="Kishida Y."/>
            <person name="Kiyokawa C."/>
            <person name="Kohara M."/>
            <person name="Matsumoto M."/>
            <person name="Matsuno A."/>
            <person name="Nakazaki N."/>
            <person name="Shimpo S."/>
            <person name="Sugimoto M."/>
            <person name="Takeuchi C."/>
            <person name="Yamada M."/>
            <person name="Tabata S."/>
        </authorList>
    </citation>
    <scope>NUCLEOTIDE SEQUENCE [LARGE SCALE GENOMIC DNA]</scope>
    <source>
        <strain evidence="2">IAM M-273 / NIES-2133 / BP-1</strain>
    </source>
</reference>
<name>Q8DG64_THEVB</name>
<gene>
    <name evidence="1" type="ordered locus">tlr2460</name>
</gene>
<evidence type="ECO:0000313" key="1">
    <source>
        <dbReference type="EMBL" id="BAC10011.1"/>
    </source>
</evidence>